<protein>
    <recommendedName>
        <fullName evidence="2">SCP domain-containing protein</fullName>
    </recommendedName>
</protein>
<dbReference type="InterPro" id="IPR014044">
    <property type="entry name" value="CAP_dom"/>
</dbReference>
<dbReference type="OrthoDB" id="337038at2759"/>
<dbReference type="InterPro" id="IPR001283">
    <property type="entry name" value="CRISP-related"/>
</dbReference>
<dbReference type="Gene3D" id="3.40.33.10">
    <property type="entry name" value="CAP"/>
    <property type="match status" value="1"/>
</dbReference>
<keyword evidence="4" id="KW-1185">Reference proteome</keyword>
<gene>
    <name evidence="3" type="ordered locus">AALP_Aa8g502400</name>
</gene>
<reference evidence="4" key="1">
    <citation type="journal article" date="2015" name="Nat. Plants">
        <title>Genome expansion of Arabis alpina linked with retrotransposition and reduced symmetric DNA methylation.</title>
        <authorList>
            <person name="Willing E.M."/>
            <person name="Rawat V."/>
            <person name="Mandakova T."/>
            <person name="Maumus F."/>
            <person name="James G.V."/>
            <person name="Nordstroem K.J."/>
            <person name="Becker C."/>
            <person name="Warthmann N."/>
            <person name="Chica C."/>
            <person name="Szarzynska B."/>
            <person name="Zytnicki M."/>
            <person name="Albani M.C."/>
            <person name="Kiefer C."/>
            <person name="Bergonzi S."/>
            <person name="Castaings L."/>
            <person name="Mateos J.L."/>
            <person name="Berns M.C."/>
            <person name="Bujdoso N."/>
            <person name="Piofczyk T."/>
            <person name="de Lorenzo L."/>
            <person name="Barrero-Sicilia C."/>
            <person name="Mateos I."/>
            <person name="Piednoel M."/>
            <person name="Hagmann J."/>
            <person name="Chen-Min-Tao R."/>
            <person name="Iglesias-Fernandez R."/>
            <person name="Schuster S.C."/>
            <person name="Alonso-Blanco C."/>
            <person name="Roudier F."/>
            <person name="Carbonero P."/>
            <person name="Paz-Ares J."/>
            <person name="Davis S.J."/>
            <person name="Pecinka A."/>
            <person name="Quesneville H."/>
            <person name="Colot V."/>
            <person name="Lysak M.A."/>
            <person name="Weigel D."/>
            <person name="Coupland G."/>
            <person name="Schneeberger K."/>
        </authorList>
    </citation>
    <scope>NUCLEOTIDE SEQUENCE [LARGE SCALE GENOMIC DNA]</scope>
    <source>
        <strain evidence="4">cv. Pajares</strain>
    </source>
</reference>
<dbReference type="PANTHER" id="PTHR10334">
    <property type="entry name" value="CYSTEINE-RICH SECRETORY PROTEIN-RELATED"/>
    <property type="match status" value="1"/>
</dbReference>
<accession>A0A087GEN1</accession>
<feature type="chain" id="PRO_5001822088" description="SCP domain-containing protein" evidence="1">
    <location>
        <begin position="22"/>
        <end position="189"/>
    </location>
</feature>
<dbReference type="Proteomes" id="UP000029120">
    <property type="component" value="Chromosome 8"/>
</dbReference>
<dbReference type="SMART" id="SM00198">
    <property type="entry name" value="SCP"/>
    <property type="match status" value="1"/>
</dbReference>
<dbReference type="InterPro" id="IPR035940">
    <property type="entry name" value="CAP_sf"/>
</dbReference>
<dbReference type="SUPFAM" id="SSF55797">
    <property type="entry name" value="PR-1-like"/>
    <property type="match status" value="1"/>
</dbReference>
<dbReference type="Gramene" id="KFK28333">
    <property type="protein sequence ID" value="KFK28333"/>
    <property type="gene ID" value="AALP_AA8G502400"/>
</dbReference>
<proteinExistence type="predicted"/>
<sequence length="189" mass="21606">MAITHHIMIILVSLLVISVSAVTPPAKLKPTQTVPVSAEDFTAAHNDYRATVYLPPFVWSQTLEAAAIRLARYQRNKRKCEYASLKYPSKYGANQLRVEGRFLTTIMTPSQTVLSWANEMGYYDYKSNTCTPNHTCRDFVQLFWRKSKEVGCAQARCVKESTFFFFWKIKEPTVLTICLYNPPANLPKP</sequence>
<dbReference type="eggNOG" id="KOG3017">
    <property type="taxonomic scope" value="Eukaryota"/>
</dbReference>
<evidence type="ECO:0000313" key="4">
    <source>
        <dbReference type="Proteomes" id="UP000029120"/>
    </source>
</evidence>
<feature type="domain" description="SCP" evidence="2">
    <location>
        <begin position="36"/>
        <end position="188"/>
    </location>
</feature>
<feature type="signal peptide" evidence="1">
    <location>
        <begin position="1"/>
        <end position="21"/>
    </location>
</feature>
<name>A0A087GEN1_ARAAL</name>
<evidence type="ECO:0000259" key="2">
    <source>
        <dbReference type="SMART" id="SM00198"/>
    </source>
</evidence>
<evidence type="ECO:0000256" key="1">
    <source>
        <dbReference type="SAM" id="SignalP"/>
    </source>
</evidence>
<dbReference type="Pfam" id="PF00188">
    <property type="entry name" value="CAP"/>
    <property type="match status" value="1"/>
</dbReference>
<keyword evidence="1" id="KW-0732">Signal</keyword>
<dbReference type="AlphaFoldDB" id="A0A087GEN1"/>
<organism evidence="3 4">
    <name type="scientific">Arabis alpina</name>
    <name type="common">Alpine rock-cress</name>
    <dbReference type="NCBI Taxonomy" id="50452"/>
    <lineage>
        <taxon>Eukaryota</taxon>
        <taxon>Viridiplantae</taxon>
        <taxon>Streptophyta</taxon>
        <taxon>Embryophyta</taxon>
        <taxon>Tracheophyta</taxon>
        <taxon>Spermatophyta</taxon>
        <taxon>Magnoliopsida</taxon>
        <taxon>eudicotyledons</taxon>
        <taxon>Gunneridae</taxon>
        <taxon>Pentapetalae</taxon>
        <taxon>rosids</taxon>
        <taxon>malvids</taxon>
        <taxon>Brassicales</taxon>
        <taxon>Brassicaceae</taxon>
        <taxon>Arabideae</taxon>
        <taxon>Arabis</taxon>
    </lineage>
</organism>
<dbReference type="EMBL" id="CM002876">
    <property type="protein sequence ID" value="KFK28333.1"/>
    <property type="molecule type" value="Genomic_DNA"/>
</dbReference>
<evidence type="ECO:0000313" key="3">
    <source>
        <dbReference type="EMBL" id="KFK28333.1"/>
    </source>
</evidence>